<protein>
    <submittedName>
        <fullName evidence="1">Uncharacterized protein</fullName>
    </submittedName>
</protein>
<sequence length="79" mass="8537">MIPKFADKNVSRSNSNLRKQTLLNKLWGAATINGGNCSLKANTSTVKIMPAYVRFQDHLMIAVSSLPPPPPSCPPISNS</sequence>
<gene>
    <name evidence="1" type="ORF">CEXT_673311</name>
</gene>
<proteinExistence type="predicted"/>
<evidence type="ECO:0000313" key="1">
    <source>
        <dbReference type="EMBL" id="GIZ02401.1"/>
    </source>
</evidence>
<reference evidence="1 2" key="1">
    <citation type="submission" date="2021-06" db="EMBL/GenBank/DDBJ databases">
        <title>Caerostris extrusa draft genome.</title>
        <authorList>
            <person name="Kono N."/>
            <person name="Arakawa K."/>
        </authorList>
    </citation>
    <scope>NUCLEOTIDE SEQUENCE [LARGE SCALE GENOMIC DNA]</scope>
</reference>
<dbReference type="EMBL" id="BPLR01018808">
    <property type="protein sequence ID" value="GIZ02401.1"/>
    <property type="molecule type" value="Genomic_DNA"/>
</dbReference>
<organism evidence="1 2">
    <name type="scientific">Caerostris extrusa</name>
    <name type="common">Bark spider</name>
    <name type="synonym">Caerostris bankana</name>
    <dbReference type="NCBI Taxonomy" id="172846"/>
    <lineage>
        <taxon>Eukaryota</taxon>
        <taxon>Metazoa</taxon>
        <taxon>Ecdysozoa</taxon>
        <taxon>Arthropoda</taxon>
        <taxon>Chelicerata</taxon>
        <taxon>Arachnida</taxon>
        <taxon>Araneae</taxon>
        <taxon>Araneomorphae</taxon>
        <taxon>Entelegynae</taxon>
        <taxon>Araneoidea</taxon>
        <taxon>Araneidae</taxon>
        <taxon>Caerostris</taxon>
    </lineage>
</organism>
<keyword evidence="2" id="KW-1185">Reference proteome</keyword>
<comment type="caution">
    <text evidence="1">The sequence shown here is derived from an EMBL/GenBank/DDBJ whole genome shotgun (WGS) entry which is preliminary data.</text>
</comment>
<dbReference type="Proteomes" id="UP001054945">
    <property type="component" value="Unassembled WGS sequence"/>
</dbReference>
<name>A0AAV4Y4L7_CAEEX</name>
<dbReference type="AlphaFoldDB" id="A0AAV4Y4L7"/>
<accession>A0AAV4Y4L7</accession>
<evidence type="ECO:0000313" key="2">
    <source>
        <dbReference type="Proteomes" id="UP001054945"/>
    </source>
</evidence>